<proteinExistence type="predicted"/>
<dbReference type="Proteomes" id="UP000183788">
    <property type="component" value="Unassembled WGS sequence"/>
</dbReference>
<name>A0A1K1T4L3_9BACT</name>
<sequence>NYKANISKMAITILQNPYKYTPSKNNIIWSVSSDVSNITYFKIVVYEVVSNSIISNLKIYPSPDNQTGAYINLSLILRSYAKWEFKPIHVPASELVDNFEKNLFAYKIVVTERLSSSGGIIDGASYTSDTNYVFNSKLDPITFKTYNQNKYLVQSGRVVNFLTSKPDNVKVNDSSFESLHFLHNDSGEVISGRYEFYDKNNNLLYTHYEAIDQGDEHILYRINCSLKHLKIAVTNVNFSNVAYYDVAMVDYSQNPLTINRRFIIESLPCHLEPVNLFFVNQFGVFETLQLFNPISTLSTTKQTVKNSPYKLNSAGMIADYDDKLFNIIDEILTVSSEQQIKLSTGILNDGMLKWLSTLLTSEQIVMQVLPDLYVPVLLSDTSYEISNQ</sequence>
<gene>
    <name evidence="1" type="ORF">SAMN05661012_06788</name>
</gene>
<reference evidence="1 2" key="1">
    <citation type="submission" date="2016-11" db="EMBL/GenBank/DDBJ databases">
        <authorList>
            <person name="Jaros S."/>
            <person name="Januszkiewicz K."/>
            <person name="Wedrychowicz H."/>
        </authorList>
    </citation>
    <scope>NUCLEOTIDE SEQUENCE [LARGE SCALE GENOMIC DNA]</scope>
    <source>
        <strain evidence="1 2">DSM 784</strain>
    </source>
</reference>
<dbReference type="AlphaFoldDB" id="A0A1K1T4L3"/>
<evidence type="ECO:0000313" key="2">
    <source>
        <dbReference type="Proteomes" id="UP000183788"/>
    </source>
</evidence>
<feature type="non-terminal residue" evidence="1">
    <location>
        <position position="388"/>
    </location>
</feature>
<evidence type="ECO:0000313" key="1">
    <source>
        <dbReference type="EMBL" id="SFW91506.1"/>
    </source>
</evidence>
<feature type="non-terminal residue" evidence="1">
    <location>
        <position position="1"/>
    </location>
</feature>
<dbReference type="EMBL" id="FPIZ01000080">
    <property type="protein sequence ID" value="SFW91506.1"/>
    <property type="molecule type" value="Genomic_DNA"/>
</dbReference>
<organism evidence="1 2">
    <name type="scientific">Chitinophaga sancti</name>
    <dbReference type="NCBI Taxonomy" id="1004"/>
    <lineage>
        <taxon>Bacteria</taxon>
        <taxon>Pseudomonadati</taxon>
        <taxon>Bacteroidota</taxon>
        <taxon>Chitinophagia</taxon>
        <taxon>Chitinophagales</taxon>
        <taxon>Chitinophagaceae</taxon>
        <taxon>Chitinophaga</taxon>
    </lineage>
</organism>
<protein>
    <submittedName>
        <fullName evidence="1">Uncharacterized protein</fullName>
    </submittedName>
</protein>
<accession>A0A1K1T4L3</accession>